<evidence type="ECO:0000256" key="5">
    <source>
        <dbReference type="ARBA" id="ARBA00022679"/>
    </source>
</evidence>
<protein>
    <recommendedName>
        <fullName evidence="1">lipid-A-disaccharide synthase</fullName>
        <ecNumber evidence="1">2.4.1.182</ecNumber>
    </recommendedName>
</protein>
<evidence type="ECO:0000256" key="7">
    <source>
        <dbReference type="ARBA" id="ARBA00048975"/>
    </source>
</evidence>
<evidence type="ECO:0000313" key="8">
    <source>
        <dbReference type="EMBL" id="VAX34087.1"/>
    </source>
</evidence>
<dbReference type="GO" id="GO:0008915">
    <property type="term" value="F:lipid-A-disaccharide synthase activity"/>
    <property type="evidence" value="ECO:0007669"/>
    <property type="project" value="UniProtKB-EC"/>
</dbReference>
<evidence type="ECO:0000256" key="6">
    <source>
        <dbReference type="ARBA" id="ARBA00023098"/>
    </source>
</evidence>
<gene>
    <name evidence="8" type="ORF">MNBD_NITROSPIRAE03-1310</name>
</gene>
<dbReference type="EC" id="2.4.1.182" evidence="1"/>
<dbReference type="GO" id="GO:0005543">
    <property type="term" value="F:phospholipid binding"/>
    <property type="evidence" value="ECO:0007669"/>
    <property type="project" value="TreeGrafter"/>
</dbReference>
<evidence type="ECO:0000256" key="4">
    <source>
        <dbReference type="ARBA" id="ARBA00022676"/>
    </source>
</evidence>
<dbReference type="InterPro" id="IPR003835">
    <property type="entry name" value="Glyco_trans_19"/>
</dbReference>
<dbReference type="GO" id="GO:0009245">
    <property type="term" value="P:lipid A biosynthetic process"/>
    <property type="evidence" value="ECO:0007669"/>
    <property type="project" value="UniProtKB-KW"/>
</dbReference>
<keyword evidence="2" id="KW-0444">Lipid biosynthesis</keyword>
<evidence type="ECO:0000256" key="3">
    <source>
        <dbReference type="ARBA" id="ARBA00022556"/>
    </source>
</evidence>
<dbReference type="AlphaFoldDB" id="A0A3B1DYL4"/>
<dbReference type="SUPFAM" id="SSF53756">
    <property type="entry name" value="UDP-Glycosyltransferase/glycogen phosphorylase"/>
    <property type="match status" value="1"/>
</dbReference>
<evidence type="ECO:0000256" key="2">
    <source>
        <dbReference type="ARBA" id="ARBA00022516"/>
    </source>
</evidence>
<evidence type="ECO:0000256" key="1">
    <source>
        <dbReference type="ARBA" id="ARBA00012687"/>
    </source>
</evidence>
<reference evidence="8" key="1">
    <citation type="submission" date="2018-06" db="EMBL/GenBank/DDBJ databases">
        <authorList>
            <person name="Zhirakovskaya E."/>
        </authorList>
    </citation>
    <scope>NUCLEOTIDE SEQUENCE</scope>
</reference>
<dbReference type="Pfam" id="PF02684">
    <property type="entry name" value="LpxB"/>
    <property type="match status" value="1"/>
</dbReference>
<organism evidence="8">
    <name type="scientific">hydrothermal vent metagenome</name>
    <dbReference type="NCBI Taxonomy" id="652676"/>
    <lineage>
        <taxon>unclassified sequences</taxon>
        <taxon>metagenomes</taxon>
        <taxon>ecological metagenomes</taxon>
    </lineage>
</organism>
<accession>A0A3B1DYL4</accession>
<dbReference type="EMBL" id="UOGI01000249">
    <property type="protein sequence ID" value="VAX34087.1"/>
    <property type="molecule type" value="Genomic_DNA"/>
</dbReference>
<keyword evidence="6" id="KW-0443">Lipid metabolism</keyword>
<keyword evidence="3" id="KW-0441">Lipid A biosynthesis</keyword>
<dbReference type="HAMAP" id="MF_00392">
    <property type="entry name" value="LpxB"/>
    <property type="match status" value="1"/>
</dbReference>
<sequence>MHEGLKPACQLDSVAMTDVFIITGESSGELYGALLARALRSLKGDIRICGVGGERMMAEGVELVAGITGAFGLVEAVSSIKTLRDVFSRITERLEQDKPSVVVLIDFPDFNLKVAQRAKSLGIKVLYYVSPQVWAWRRRRIRKIKARSDRIAVVLPFEEKIYRDSGADCEFVGHPIMEEIENTKGSKGFIKESLGLRPDREVLALLPGSRSHELKRLMPLFISVVQGFKTDHPNFQYILPMAPNLSAVDFQEWSGVLEGLEVKVVRGMATEVLSASDLALIASGTSTLQAALCNVPMVVVYKVSPLTYFIGRMLVNVKYISLVNLLTDREVVKELIQYKATTENVIRELDRIINDDQVSRYMTEAFREIRSFYEGKRASRRVAEMIGEMSGWIKVDNEKI</sequence>
<dbReference type="PANTHER" id="PTHR30372:SF4">
    <property type="entry name" value="LIPID-A-DISACCHARIDE SYNTHASE, MITOCHONDRIAL-RELATED"/>
    <property type="match status" value="1"/>
</dbReference>
<dbReference type="NCBIfam" id="TIGR00215">
    <property type="entry name" value="lpxB"/>
    <property type="match status" value="1"/>
</dbReference>
<dbReference type="PANTHER" id="PTHR30372">
    <property type="entry name" value="LIPID-A-DISACCHARIDE SYNTHASE"/>
    <property type="match status" value="1"/>
</dbReference>
<comment type="catalytic activity">
    <reaction evidence="7">
        <text>a lipid X + a UDP-2-N,3-O-bis[(3R)-3-hydroxyacyl]-alpha-D-glucosamine = a lipid A disaccharide + UDP + H(+)</text>
        <dbReference type="Rhea" id="RHEA:67828"/>
        <dbReference type="ChEBI" id="CHEBI:15378"/>
        <dbReference type="ChEBI" id="CHEBI:58223"/>
        <dbReference type="ChEBI" id="CHEBI:137748"/>
        <dbReference type="ChEBI" id="CHEBI:176338"/>
        <dbReference type="ChEBI" id="CHEBI:176343"/>
        <dbReference type="EC" id="2.4.1.182"/>
    </reaction>
</comment>
<keyword evidence="5 8" id="KW-0808">Transferase</keyword>
<keyword evidence="4 8" id="KW-0328">Glycosyltransferase</keyword>
<name>A0A3B1DYL4_9ZZZZ</name>
<proteinExistence type="inferred from homology"/>
<dbReference type="GO" id="GO:0016020">
    <property type="term" value="C:membrane"/>
    <property type="evidence" value="ECO:0007669"/>
    <property type="project" value="GOC"/>
</dbReference>